<reference evidence="1 2" key="1">
    <citation type="submission" date="2007-03" db="EMBL/GenBank/DDBJ databases">
        <authorList>
            <person name="Fulton L."/>
            <person name="Clifton S."/>
            <person name="Fulton B."/>
            <person name="Xu J."/>
            <person name="Minx P."/>
            <person name="Pepin K.H."/>
            <person name="Johnson M."/>
            <person name="Thiruvilangam P."/>
            <person name="Bhonagiri V."/>
            <person name="Nash W.E."/>
            <person name="Mardis E.R."/>
            <person name="Wilson R.K."/>
        </authorList>
    </citation>
    <scope>NUCLEOTIDE SEQUENCE [LARGE SCALE GENOMIC DNA]</scope>
    <source>
        <strain evidence="1 2">DSM 13814</strain>
    </source>
</reference>
<sequence>MKKELYIIDEKLKNDQMSLKKIVHCDIVSTVEQKS</sequence>
<dbReference type="AlphaFoldDB" id="A6BJW8"/>
<dbReference type="Proteomes" id="UP000004016">
    <property type="component" value="Unassembled WGS sequence"/>
</dbReference>
<evidence type="ECO:0000313" key="2">
    <source>
        <dbReference type="Proteomes" id="UP000004016"/>
    </source>
</evidence>
<accession>A6BJW8</accession>
<proteinExistence type="predicted"/>
<dbReference type="EMBL" id="AAXB02000018">
    <property type="protein sequence ID" value="EDM62053.1"/>
    <property type="molecule type" value="Genomic_DNA"/>
</dbReference>
<name>A6BJW8_9FIRM</name>
<gene>
    <name evidence="1" type="ORF">DORLON_02613</name>
</gene>
<comment type="caution">
    <text evidence="1">The sequence shown here is derived from an EMBL/GenBank/DDBJ whole genome shotgun (WGS) entry which is preliminary data.</text>
</comment>
<evidence type="ECO:0000313" key="1">
    <source>
        <dbReference type="EMBL" id="EDM62053.1"/>
    </source>
</evidence>
<dbReference type="HOGENOM" id="CLU_3364662_0_0_9"/>
<organism evidence="1 2">
    <name type="scientific">Dorea longicatena DSM 13814</name>
    <dbReference type="NCBI Taxonomy" id="411462"/>
    <lineage>
        <taxon>Bacteria</taxon>
        <taxon>Bacillati</taxon>
        <taxon>Bacillota</taxon>
        <taxon>Clostridia</taxon>
        <taxon>Lachnospirales</taxon>
        <taxon>Lachnospiraceae</taxon>
        <taxon>Dorea</taxon>
    </lineage>
</organism>
<reference evidence="1 2" key="2">
    <citation type="submission" date="2007-04" db="EMBL/GenBank/DDBJ databases">
        <title>Draft genome sequence of Dorea longicatena (DSM 13814).</title>
        <authorList>
            <person name="Sudarsanam P."/>
            <person name="Ley R."/>
            <person name="Guruge J."/>
            <person name="Turnbaugh P.J."/>
            <person name="Mahowald M."/>
            <person name="Liep D."/>
            <person name="Gordon J."/>
        </authorList>
    </citation>
    <scope>NUCLEOTIDE SEQUENCE [LARGE SCALE GENOMIC DNA]</scope>
    <source>
        <strain evidence="1 2">DSM 13814</strain>
    </source>
</reference>
<protein>
    <submittedName>
        <fullName evidence="1">Uncharacterized protein</fullName>
    </submittedName>
</protein>